<organism evidence="8 9">
    <name type="scientific">Parabacteroides faecis</name>
    <dbReference type="NCBI Taxonomy" id="1217282"/>
    <lineage>
        <taxon>Bacteria</taxon>
        <taxon>Pseudomonadati</taxon>
        <taxon>Bacteroidota</taxon>
        <taxon>Bacteroidia</taxon>
        <taxon>Bacteroidales</taxon>
        <taxon>Tannerellaceae</taxon>
        <taxon>Parabacteroides</taxon>
    </lineage>
</organism>
<feature type="domain" description="SusD-like N-terminal" evidence="7">
    <location>
        <begin position="107"/>
        <end position="206"/>
    </location>
</feature>
<proteinExistence type="inferred from homology"/>
<sequence length="645" mass="74132">MKNNLFKSVSLTLVLSTLASCSESWLEPEPLSFYEPNITFSTVEGLEGALTRCRSDMLYYFLGSNGTAVSTELIFSDVAVSAITDLSGSQNFASDITPTSSNSYIGTNLSNAFWTSGVSGSSFANAVISRLPELDLDETTKNQMLSRAYFHRAWRYYHLTFQFGDVPLVTKEITTPKLDFRSVKMEVIIEKMIKDLEFAVENIPERDDWGKENKGTCLMLLTKYYLAAGEFEKALTAVNTLINNCGYELMEEPFGTFENPFPDVRPMTRNVLWDLHRPVNKSISANKESIMTIISRYENQDSRVNTMFLYNFTPFWSMTDVNRGILTPSKQNIGIGRQAGTSEFMAQYPDYIDQRAVCGRGECFIRPTYFAEKSMWTDENDLRHDRKTGNWMAMEDLKYNNVNLLGTDDEKYYLKPLQKYADDGTLLCKDTIRCWYGYPYYKLWVDDVERDVANGYRGVDYQGGPGDTYLYRLAEAYLLRAEAYYWLNDYAKAAEDVNRIRKRAHCTTFFSAADMNGLDGLDVIMDERARELMYEEFRHVELVRVSYIKANEEGTYQSPKSLADEGSNSYWWHRIVKYNNYYNKGVTTLHGDEYKIGKHNIFWPITQSNIDPNLYGRINQNYGYAGYEKNEPPISSLEELEASGQ</sequence>
<dbReference type="InterPro" id="IPR012944">
    <property type="entry name" value="SusD_RagB_dom"/>
</dbReference>
<dbReference type="Gene3D" id="1.25.40.390">
    <property type="match status" value="1"/>
</dbReference>
<dbReference type="InterPro" id="IPR033985">
    <property type="entry name" value="SusD-like_N"/>
</dbReference>
<dbReference type="PROSITE" id="PS51257">
    <property type="entry name" value="PROKAR_LIPOPROTEIN"/>
    <property type="match status" value="1"/>
</dbReference>
<evidence type="ECO:0008006" key="10">
    <source>
        <dbReference type="Google" id="ProtNLM"/>
    </source>
</evidence>
<gene>
    <name evidence="8" type="ORF">GGQ57_000805</name>
</gene>
<dbReference type="RefSeq" id="WP_183669040.1">
    <property type="nucleotide sequence ID" value="NZ_BMPB01000022.1"/>
</dbReference>
<dbReference type="EMBL" id="JACHOC010000001">
    <property type="protein sequence ID" value="MBB4620931.1"/>
    <property type="molecule type" value="Genomic_DNA"/>
</dbReference>
<dbReference type="SUPFAM" id="SSF48452">
    <property type="entry name" value="TPR-like"/>
    <property type="match status" value="1"/>
</dbReference>
<feature type="domain" description="RagB/SusD" evidence="6">
    <location>
        <begin position="287"/>
        <end position="624"/>
    </location>
</feature>
<dbReference type="Pfam" id="PF07980">
    <property type="entry name" value="SusD_RagB"/>
    <property type="match status" value="1"/>
</dbReference>
<evidence type="ECO:0000313" key="8">
    <source>
        <dbReference type="EMBL" id="MBB4620931.1"/>
    </source>
</evidence>
<reference evidence="8 9" key="1">
    <citation type="submission" date="2020-08" db="EMBL/GenBank/DDBJ databases">
        <title>Genomic Encyclopedia of Type Strains, Phase IV (KMG-IV): sequencing the most valuable type-strain genomes for metagenomic binning, comparative biology and taxonomic classification.</title>
        <authorList>
            <person name="Goeker M."/>
        </authorList>
    </citation>
    <scope>NUCLEOTIDE SEQUENCE [LARGE SCALE GENOMIC DNA]</scope>
    <source>
        <strain evidence="8 9">DSM 102983</strain>
    </source>
</reference>
<keyword evidence="4" id="KW-0472">Membrane</keyword>
<evidence type="ECO:0000256" key="5">
    <source>
        <dbReference type="ARBA" id="ARBA00023237"/>
    </source>
</evidence>
<evidence type="ECO:0000259" key="7">
    <source>
        <dbReference type="Pfam" id="PF14322"/>
    </source>
</evidence>
<accession>A0ABR6KHE2</accession>
<dbReference type="InterPro" id="IPR011990">
    <property type="entry name" value="TPR-like_helical_dom_sf"/>
</dbReference>
<dbReference type="Pfam" id="PF14322">
    <property type="entry name" value="SusD-like_3"/>
    <property type="match status" value="1"/>
</dbReference>
<evidence type="ECO:0000259" key="6">
    <source>
        <dbReference type="Pfam" id="PF07980"/>
    </source>
</evidence>
<evidence type="ECO:0000256" key="4">
    <source>
        <dbReference type="ARBA" id="ARBA00023136"/>
    </source>
</evidence>
<protein>
    <recommendedName>
        <fullName evidence="10">RagB/SusD family nutrient uptake outer membrane protein</fullName>
    </recommendedName>
</protein>
<keyword evidence="5" id="KW-0998">Cell outer membrane</keyword>
<evidence type="ECO:0000256" key="3">
    <source>
        <dbReference type="ARBA" id="ARBA00022729"/>
    </source>
</evidence>
<evidence type="ECO:0000256" key="1">
    <source>
        <dbReference type="ARBA" id="ARBA00004442"/>
    </source>
</evidence>
<keyword evidence="3" id="KW-0732">Signal</keyword>
<keyword evidence="9" id="KW-1185">Reference proteome</keyword>
<comment type="subcellular location">
    <subcellularLocation>
        <location evidence="1">Cell outer membrane</location>
    </subcellularLocation>
</comment>
<dbReference type="Proteomes" id="UP000533637">
    <property type="component" value="Unassembled WGS sequence"/>
</dbReference>
<evidence type="ECO:0000313" key="9">
    <source>
        <dbReference type="Proteomes" id="UP000533637"/>
    </source>
</evidence>
<evidence type="ECO:0000256" key="2">
    <source>
        <dbReference type="ARBA" id="ARBA00006275"/>
    </source>
</evidence>
<name>A0ABR6KHE2_9BACT</name>
<comment type="caution">
    <text evidence="8">The sequence shown here is derived from an EMBL/GenBank/DDBJ whole genome shotgun (WGS) entry which is preliminary data.</text>
</comment>
<comment type="similarity">
    <text evidence="2">Belongs to the SusD family.</text>
</comment>